<evidence type="ECO:0000256" key="1">
    <source>
        <dbReference type="ARBA" id="ARBA00022679"/>
    </source>
</evidence>
<dbReference type="EC" id="2.5.1.54" evidence="4"/>
<evidence type="ECO:0000259" key="3">
    <source>
        <dbReference type="Pfam" id="PF18152"/>
    </source>
</evidence>
<evidence type="ECO:0000313" key="4">
    <source>
        <dbReference type="EMBL" id="SPF49730.1"/>
    </source>
</evidence>
<dbReference type="Gene3D" id="3.20.20.70">
    <property type="entry name" value="Aldolase class I"/>
    <property type="match status" value="1"/>
</dbReference>
<dbReference type="NCBIfam" id="TIGR01361">
    <property type="entry name" value="DAHP_synth_Bsub"/>
    <property type="match status" value="1"/>
</dbReference>
<protein>
    <submittedName>
        <fullName evidence="4">Phospho-2-dehydro-3-deoxyheptonate aldolase</fullName>
        <ecNumber evidence="4">2.5.1.54</ecNumber>
    </submittedName>
</protein>
<dbReference type="InterPro" id="IPR041071">
    <property type="entry name" value="DAHP_snth_FXD"/>
</dbReference>
<dbReference type="AlphaFoldDB" id="A0A2U3LD21"/>
<dbReference type="GO" id="GO:0009073">
    <property type="term" value="P:aromatic amino acid family biosynthetic process"/>
    <property type="evidence" value="ECO:0007669"/>
    <property type="project" value="InterPro"/>
</dbReference>
<dbReference type="InterPro" id="IPR013785">
    <property type="entry name" value="Aldolase_TIM"/>
</dbReference>
<dbReference type="InterPro" id="IPR006268">
    <property type="entry name" value="DAHP_syn_2"/>
</dbReference>
<keyword evidence="1 4" id="KW-0808">Transferase</keyword>
<dbReference type="Proteomes" id="UP000238701">
    <property type="component" value="Unassembled WGS sequence"/>
</dbReference>
<organism evidence="4 5">
    <name type="scientific">Candidatus Sulfotelmatobacter kueseliae</name>
    <dbReference type="NCBI Taxonomy" id="2042962"/>
    <lineage>
        <taxon>Bacteria</taxon>
        <taxon>Pseudomonadati</taxon>
        <taxon>Acidobacteriota</taxon>
        <taxon>Terriglobia</taxon>
        <taxon>Terriglobales</taxon>
        <taxon>Candidatus Korobacteraceae</taxon>
        <taxon>Candidatus Sulfotelmatobacter</taxon>
    </lineage>
</organism>
<feature type="domain" description="DAHP synthetase I/KDSA" evidence="2">
    <location>
        <begin position="87"/>
        <end position="327"/>
    </location>
</feature>
<dbReference type="Gene3D" id="3.30.70.1140">
    <property type="entry name" value="Phospho-2-dehydro-3-deoxyheptonate aldolase, domain 1"/>
    <property type="match status" value="1"/>
</dbReference>
<dbReference type="PANTHER" id="PTHR43018">
    <property type="entry name" value="PHOSPHO-2-DEHYDRO-3-DEOXYHEPTONATE ALDOLASE"/>
    <property type="match status" value="1"/>
</dbReference>
<dbReference type="GO" id="GO:0016832">
    <property type="term" value="F:aldehyde-lyase activity"/>
    <property type="evidence" value="ECO:0007669"/>
    <property type="project" value="InterPro"/>
</dbReference>
<dbReference type="SUPFAM" id="SSF51569">
    <property type="entry name" value="Aldolase"/>
    <property type="match status" value="1"/>
</dbReference>
<evidence type="ECO:0000313" key="5">
    <source>
        <dbReference type="Proteomes" id="UP000238701"/>
    </source>
</evidence>
<sequence length="343" mass="36707">MIVNMSEKATEQEINHVIERIREAGYQPHITRGTERTIVAAVGSGRRHEIEALQVAPGVDNVVAIAQPFKLVSRQVKPERSVVKINGVAIGGPEVVVIAGPCSVESREQLLDTAHAVKRAGATMLRGGAYKPRTSPYDFQGLGIEALKILREAKAETGLPVVTEVMSTEDIDIICEHVDMLQIGARNMQNFALLRRLAAVNKPVLLKRGPSATVKEWLLAAEYLLSGGNHQVVLCERGIKTFETEMRNTMDLAAIALARDLSHLPVIADPSHGTGKQSLIAAVSRAAVAVGADGLIIEVHPCPERALSDGPQSLDFAGFAKVMQALAEPLRRTAAQPAAVSAA</sequence>
<dbReference type="GO" id="GO:0003849">
    <property type="term" value="F:3-deoxy-7-phosphoheptulonate synthase activity"/>
    <property type="evidence" value="ECO:0007669"/>
    <property type="project" value="UniProtKB-EC"/>
</dbReference>
<dbReference type="Pfam" id="PF18152">
    <property type="entry name" value="DAHP_snth_FXD"/>
    <property type="match status" value="1"/>
</dbReference>
<accession>A0A2U3LD21</accession>
<reference evidence="5" key="1">
    <citation type="submission" date="2018-02" db="EMBL/GenBank/DDBJ databases">
        <authorList>
            <person name="Hausmann B."/>
        </authorList>
    </citation>
    <scope>NUCLEOTIDE SEQUENCE [LARGE SCALE GENOMIC DNA]</scope>
    <source>
        <strain evidence="5">Peat soil MAG SbA1</strain>
    </source>
</reference>
<dbReference type="Pfam" id="PF00793">
    <property type="entry name" value="DAHP_synth_1"/>
    <property type="match status" value="1"/>
</dbReference>
<dbReference type="NCBIfam" id="NF006421">
    <property type="entry name" value="PRK08673.1"/>
    <property type="match status" value="1"/>
</dbReference>
<dbReference type="EMBL" id="OMOD01000193">
    <property type="protein sequence ID" value="SPF49730.1"/>
    <property type="molecule type" value="Genomic_DNA"/>
</dbReference>
<gene>
    <name evidence="4" type="primary">aroF</name>
    <name evidence="4" type="ORF">SBA1_940010</name>
</gene>
<feature type="domain" description="DAHP synthase ferredoxin-like" evidence="3">
    <location>
        <begin position="1"/>
        <end position="66"/>
    </location>
</feature>
<evidence type="ECO:0000259" key="2">
    <source>
        <dbReference type="Pfam" id="PF00793"/>
    </source>
</evidence>
<proteinExistence type="predicted"/>
<name>A0A2U3LD21_9BACT</name>
<dbReference type="InterPro" id="IPR006218">
    <property type="entry name" value="DAHP1/KDSA"/>
</dbReference>
<dbReference type="NCBIfam" id="NF009239">
    <property type="entry name" value="PRK12595.1"/>
    <property type="match status" value="1"/>
</dbReference>
<dbReference type="PANTHER" id="PTHR43018:SF3">
    <property type="entry name" value="CARBOXYSOME FORMATION PROTEIN"/>
    <property type="match status" value="1"/>
</dbReference>
<dbReference type="InterPro" id="IPR052899">
    <property type="entry name" value="Class-I_DAHP_synthase"/>
</dbReference>